<protein>
    <recommendedName>
        <fullName evidence="1">SnoaL-like domain-containing protein</fullName>
    </recommendedName>
</protein>
<feature type="domain" description="SnoaL-like" evidence="1">
    <location>
        <begin position="61"/>
        <end position="190"/>
    </location>
</feature>
<dbReference type="Gene3D" id="3.10.450.50">
    <property type="match status" value="1"/>
</dbReference>
<dbReference type="InParanoid" id="W2S3K3"/>
<dbReference type="VEuPathDB" id="FungiDB:HMPREF1541_02445"/>
<dbReference type="OrthoDB" id="2148716at2759"/>
<proteinExistence type="predicted"/>
<dbReference type="AlphaFoldDB" id="W2S3K3"/>
<dbReference type="Proteomes" id="UP000030752">
    <property type="component" value="Unassembled WGS sequence"/>
</dbReference>
<dbReference type="Pfam" id="PF13577">
    <property type="entry name" value="SnoaL_4"/>
    <property type="match status" value="1"/>
</dbReference>
<dbReference type="eggNOG" id="ENOG502SS2B">
    <property type="taxonomic scope" value="Eukaryota"/>
</dbReference>
<keyword evidence="3" id="KW-1185">Reference proteome</keyword>
<dbReference type="EMBL" id="KB822718">
    <property type="protein sequence ID" value="ETN43286.1"/>
    <property type="molecule type" value="Genomic_DNA"/>
</dbReference>
<name>W2S3K3_CYPE1</name>
<dbReference type="InterPro" id="IPR032710">
    <property type="entry name" value="NTF2-like_dom_sf"/>
</dbReference>
<dbReference type="InterPro" id="IPR037401">
    <property type="entry name" value="SnoaL-like"/>
</dbReference>
<evidence type="ECO:0000259" key="1">
    <source>
        <dbReference type="Pfam" id="PF13577"/>
    </source>
</evidence>
<organism evidence="2 3">
    <name type="scientific">Cyphellophora europaea (strain CBS 101466)</name>
    <name type="common">Phialophora europaea</name>
    <dbReference type="NCBI Taxonomy" id="1220924"/>
    <lineage>
        <taxon>Eukaryota</taxon>
        <taxon>Fungi</taxon>
        <taxon>Dikarya</taxon>
        <taxon>Ascomycota</taxon>
        <taxon>Pezizomycotina</taxon>
        <taxon>Eurotiomycetes</taxon>
        <taxon>Chaetothyriomycetidae</taxon>
        <taxon>Chaetothyriales</taxon>
        <taxon>Cyphellophoraceae</taxon>
        <taxon>Cyphellophora</taxon>
    </lineage>
</organism>
<dbReference type="RefSeq" id="XP_008715022.1">
    <property type="nucleotide sequence ID" value="XM_008716800.1"/>
</dbReference>
<evidence type="ECO:0000313" key="2">
    <source>
        <dbReference type="EMBL" id="ETN43286.1"/>
    </source>
</evidence>
<reference evidence="2 3" key="1">
    <citation type="submission" date="2013-03" db="EMBL/GenBank/DDBJ databases">
        <title>The Genome Sequence of Phialophora europaea CBS 101466.</title>
        <authorList>
            <consortium name="The Broad Institute Genomics Platform"/>
            <person name="Cuomo C."/>
            <person name="de Hoog S."/>
            <person name="Gorbushina A."/>
            <person name="Walker B."/>
            <person name="Young S.K."/>
            <person name="Zeng Q."/>
            <person name="Gargeya S."/>
            <person name="Fitzgerald M."/>
            <person name="Haas B."/>
            <person name="Abouelleil A."/>
            <person name="Allen A.W."/>
            <person name="Alvarado L."/>
            <person name="Arachchi H.M."/>
            <person name="Berlin A.M."/>
            <person name="Chapman S.B."/>
            <person name="Gainer-Dewar J."/>
            <person name="Goldberg J."/>
            <person name="Griggs A."/>
            <person name="Gujja S."/>
            <person name="Hansen M."/>
            <person name="Howarth C."/>
            <person name="Imamovic A."/>
            <person name="Ireland A."/>
            <person name="Larimer J."/>
            <person name="McCowan C."/>
            <person name="Murphy C."/>
            <person name="Pearson M."/>
            <person name="Poon T.W."/>
            <person name="Priest M."/>
            <person name="Roberts A."/>
            <person name="Saif S."/>
            <person name="Shea T."/>
            <person name="Sisk P."/>
            <person name="Sykes S."/>
            <person name="Wortman J."/>
            <person name="Nusbaum C."/>
            <person name="Birren B."/>
        </authorList>
    </citation>
    <scope>NUCLEOTIDE SEQUENCE [LARGE SCALE GENOMIC DNA]</scope>
    <source>
        <strain evidence="2 3">CBS 101466</strain>
    </source>
</reference>
<dbReference type="HOGENOM" id="CLU_106738_2_0_1"/>
<sequence length="201" mass="22208">MHFKSPALITAISFTLGSNAQVLGFWNRPAFSACPSISPGPATLQQLSELPLAFRPDPDTESAIRQTLSLYPFAVDGRNFDALDRIFTPNVRTNYSEPINEVVGLTNIKAAIAAGLDNFAATHHSFGTQYIVRCAKDSAISVTYYTASHYFHPSKPAEIQNGSEVLYATGRYEDTWERQGDGGWKIANRNLVYQGPLIYDR</sequence>
<evidence type="ECO:0000313" key="3">
    <source>
        <dbReference type="Proteomes" id="UP000030752"/>
    </source>
</evidence>
<gene>
    <name evidence="2" type="ORF">HMPREF1541_02445</name>
</gene>
<accession>W2S3K3</accession>
<dbReference type="SUPFAM" id="SSF54427">
    <property type="entry name" value="NTF2-like"/>
    <property type="match status" value="1"/>
</dbReference>
<dbReference type="GeneID" id="19969784"/>
<dbReference type="CDD" id="cd00531">
    <property type="entry name" value="NTF2_like"/>
    <property type="match status" value="1"/>
</dbReference>